<dbReference type="GO" id="GO:0043565">
    <property type="term" value="F:sequence-specific DNA binding"/>
    <property type="evidence" value="ECO:0007669"/>
    <property type="project" value="InterPro"/>
</dbReference>
<dbReference type="PANTHER" id="PTHR43130">
    <property type="entry name" value="ARAC-FAMILY TRANSCRIPTIONAL REGULATOR"/>
    <property type="match status" value="1"/>
</dbReference>
<dbReference type="Gene3D" id="1.10.10.60">
    <property type="entry name" value="Homeodomain-like"/>
    <property type="match status" value="1"/>
</dbReference>
<protein>
    <submittedName>
        <fullName evidence="4">Transcriptional regulator, AraC family</fullName>
    </submittedName>
</protein>
<feature type="domain" description="HTH araC/xylS-type" evidence="3">
    <location>
        <begin position="221"/>
        <end position="319"/>
    </location>
</feature>
<proteinExistence type="predicted"/>
<gene>
    <name evidence="4" type="ORF">SAMN05216387_11147</name>
</gene>
<dbReference type="OrthoDB" id="9803764at2"/>
<dbReference type="GO" id="GO:0003700">
    <property type="term" value="F:DNA-binding transcription factor activity"/>
    <property type="evidence" value="ECO:0007669"/>
    <property type="project" value="InterPro"/>
</dbReference>
<dbReference type="SUPFAM" id="SSF46689">
    <property type="entry name" value="Homeodomain-like"/>
    <property type="match status" value="1"/>
</dbReference>
<dbReference type="PROSITE" id="PS01124">
    <property type="entry name" value="HTH_ARAC_FAMILY_2"/>
    <property type="match status" value="1"/>
</dbReference>
<dbReference type="Gene3D" id="3.40.50.880">
    <property type="match status" value="1"/>
</dbReference>
<organism evidence="4 5">
    <name type="scientific">Nitrosovibrio tenuis</name>
    <dbReference type="NCBI Taxonomy" id="1233"/>
    <lineage>
        <taxon>Bacteria</taxon>
        <taxon>Pseudomonadati</taxon>
        <taxon>Pseudomonadota</taxon>
        <taxon>Betaproteobacteria</taxon>
        <taxon>Nitrosomonadales</taxon>
        <taxon>Nitrosomonadaceae</taxon>
        <taxon>Nitrosovibrio</taxon>
    </lineage>
</organism>
<reference evidence="4 5" key="1">
    <citation type="submission" date="2016-10" db="EMBL/GenBank/DDBJ databases">
        <authorList>
            <person name="de Groot N.N."/>
        </authorList>
    </citation>
    <scope>NUCLEOTIDE SEQUENCE [LARGE SCALE GENOMIC DNA]</scope>
    <source>
        <strain evidence="4 5">Nv1</strain>
    </source>
</reference>
<keyword evidence="2" id="KW-0804">Transcription</keyword>
<dbReference type="EMBL" id="FOBH01000011">
    <property type="protein sequence ID" value="SEL44862.1"/>
    <property type="molecule type" value="Genomic_DNA"/>
</dbReference>
<dbReference type="RefSeq" id="WP_090829273.1">
    <property type="nucleotide sequence ID" value="NZ_FOBH01000011.1"/>
</dbReference>
<dbReference type="Pfam" id="PF12833">
    <property type="entry name" value="HTH_18"/>
    <property type="match status" value="1"/>
</dbReference>
<dbReference type="CDD" id="cd03138">
    <property type="entry name" value="GATase1_AraC_2"/>
    <property type="match status" value="1"/>
</dbReference>
<dbReference type="Pfam" id="PF01965">
    <property type="entry name" value="DJ-1_PfpI"/>
    <property type="match status" value="1"/>
</dbReference>
<evidence type="ECO:0000313" key="5">
    <source>
        <dbReference type="Proteomes" id="UP000198620"/>
    </source>
</evidence>
<dbReference type="InterPro" id="IPR029062">
    <property type="entry name" value="Class_I_gatase-like"/>
</dbReference>
<evidence type="ECO:0000313" key="4">
    <source>
        <dbReference type="EMBL" id="SEL44862.1"/>
    </source>
</evidence>
<dbReference type="SMART" id="SM00342">
    <property type="entry name" value="HTH_ARAC"/>
    <property type="match status" value="1"/>
</dbReference>
<keyword evidence="5" id="KW-1185">Reference proteome</keyword>
<dbReference type="InterPro" id="IPR009057">
    <property type="entry name" value="Homeodomain-like_sf"/>
</dbReference>
<evidence type="ECO:0000259" key="3">
    <source>
        <dbReference type="PROSITE" id="PS01124"/>
    </source>
</evidence>
<name>A0A1H7QA70_9PROT</name>
<dbReference type="AlphaFoldDB" id="A0A1H7QA70"/>
<evidence type="ECO:0000256" key="1">
    <source>
        <dbReference type="ARBA" id="ARBA00023015"/>
    </source>
</evidence>
<accession>A0A1H7QA70</accession>
<dbReference type="InterPro" id="IPR002818">
    <property type="entry name" value="DJ-1/PfpI"/>
</dbReference>
<dbReference type="STRING" id="1233.SAMN05216387_11147"/>
<dbReference type="InterPro" id="IPR052158">
    <property type="entry name" value="INH-QAR"/>
</dbReference>
<dbReference type="InterPro" id="IPR018060">
    <property type="entry name" value="HTH_AraC"/>
</dbReference>
<dbReference type="SUPFAM" id="SSF52317">
    <property type="entry name" value="Class I glutamine amidotransferase-like"/>
    <property type="match status" value="1"/>
</dbReference>
<keyword evidence="1" id="KW-0805">Transcription regulation</keyword>
<sequence>MRIHVLALDGAFDTGLATILDTLSIANDLAASAGAASTSFEITVTGVRRNVRTSHRLSVPAVPVGRCGRPDVVLIPALGAKTPETLQPALERPDIADAGAYLREWAEDGVLIGAACTGTFVLAGTLLLNGQSATTSWWLAPLFRKHYPGVNLEDSRMVVSSSGFVTAGAALAHVDLALWLIRRGSPTLAALTARFLSIEPRSSQAVFAISDHLMHSDPLVERFERWARHNLAKGFSLADAARATGTSERTLSRRLRAVLDKTPLSYFQDLRVERAVHLLRTSTDSIDLIASQVGYADGATLRVLLRRKVGRAASELRTRY</sequence>
<dbReference type="Proteomes" id="UP000198620">
    <property type="component" value="Unassembled WGS sequence"/>
</dbReference>
<dbReference type="PANTHER" id="PTHR43130:SF11">
    <property type="entry name" value="TRANSCRIPTIONAL REGULATORY PROTEIN"/>
    <property type="match status" value="1"/>
</dbReference>
<evidence type="ECO:0000256" key="2">
    <source>
        <dbReference type="ARBA" id="ARBA00023163"/>
    </source>
</evidence>